<keyword evidence="3" id="KW-0238">DNA-binding</keyword>
<evidence type="ECO:0000313" key="9">
    <source>
        <dbReference type="Proteomes" id="UP001150941"/>
    </source>
</evidence>
<dbReference type="EMBL" id="JAPQKS010000002">
    <property type="protein sequence ID" value="KAJ5246227.1"/>
    <property type="molecule type" value="Genomic_DNA"/>
</dbReference>
<keyword evidence="1" id="KW-0479">Metal-binding</keyword>
<organism evidence="8 9">
    <name type="scientific">Penicillium chermesinum</name>
    <dbReference type="NCBI Taxonomy" id="63820"/>
    <lineage>
        <taxon>Eukaryota</taxon>
        <taxon>Fungi</taxon>
        <taxon>Dikarya</taxon>
        <taxon>Ascomycota</taxon>
        <taxon>Pezizomycotina</taxon>
        <taxon>Eurotiomycetes</taxon>
        <taxon>Eurotiomycetidae</taxon>
        <taxon>Eurotiales</taxon>
        <taxon>Aspergillaceae</taxon>
        <taxon>Penicillium</taxon>
    </lineage>
</organism>
<proteinExistence type="predicted"/>
<evidence type="ECO:0000313" key="8">
    <source>
        <dbReference type="EMBL" id="KAJ5246227.1"/>
    </source>
</evidence>
<evidence type="ECO:0000256" key="2">
    <source>
        <dbReference type="ARBA" id="ARBA00023015"/>
    </source>
</evidence>
<feature type="region of interest" description="Disordered" evidence="6">
    <location>
        <begin position="24"/>
        <end position="52"/>
    </location>
</feature>
<dbReference type="Gene3D" id="4.10.240.10">
    <property type="entry name" value="Zn(2)-C6 fungal-type DNA-binding domain"/>
    <property type="match status" value="1"/>
</dbReference>
<dbReference type="CDD" id="cd12148">
    <property type="entry name" value="fungal_TF_MHR"/>
    <property type="match status" value="1"/>
</dbReference>
<dbReference type="SUPFAM" id="SSF57701">
    <property type="entry name" value="Zn2/Cys6 DNA-binding domain"/>
    <property type="match status" value="1"/>
</dbReference>
<comment type="caution">
    <text evidence="8">The sequence shown here is derived from an EMBL/GenBank/DDBJ whole genome shotgun (WGS) entry which is preliminary data.</text>
</comment>
<reference evidence="8" key="2">
    <citation type="journal article" date="2023" name="IMA Fungus">
        <title>Comparative genomic study of the Penicillium genus elucidates a diverse pangenome and 15 lateral gene transfer events.</title>
        <authorList>
            <person name="Petersen C."/>
            <person name="Sorensen T."/>
            <person name="Nielsen M.R."/>
            <person name="Sondergaard T.E."/>
            <person name="Sorensen J.L."/>
            <person name="Fitzpatrick D.A."/>
            <person name="Frisvad J.C."/>
            <person name="Nielsen K.L."/>
        </authorList>
    </citation>
    <scope>NUCLEOTIDE SEQUENCE</scope>
    <source>
        <strain evidence="8">IBT 19713</strain>
    </source>
</reference>
<dbReference type="InterPro" id="IPR001138">
    <property type="entry name" value="Zn2Cys6_DnaBD"/>
</dbReference>
<dbReference type="CDD" id="cd00067">
    <property type="entry name" value="GAL4"/>
    <property type="match status" value="1"/>
</dbReference>
<accession>A0A9W9PHE1</accession>
<protein>
    <recommendedName>
        <fullName evidence="7">Zn(2)-C6 fungal-type domain-containing protein</fullName>
    </recommendedName>
</protein>
<dbReference type="GO" id="GO:0006351">
    <property type="term" value="P:DNA-templated transcription"/>
    <property type="evidence" value="ECO:0007669"/>
    <property type="project" value="InterPro"/>
</dbReference>
<dbReference type="PROSITE" id="PS00463">
    <property type="entry name" value="ZN2_CY6_FUNGAL_1"/>
    <property type="match status" value="1"/>
</dbReference>
<dbReference type="GO" id="GO:0008270">
    <property type="term" value="F:zinc ion binding"/>
    <property type="evidence" value="ECO:0007669"/>
    <property type="project" value="InterPro"/>
</dbReference>
<dbReference type="RefSeq" id="XP_058333648.1">
    <property type="nucleotide sequence ID" value="XM_058470507.1"/>
</dbReference>
<feature type="compositionally biased region" description="Basic and acidic residues" evidence="6">
    <location>
        <begin position="24"/>
        <end position="39"/>
    </location>
</feature>
<feature type="domain" description="Zn(2)-C6 fungal-type" evidence="7">
    <location>
        <begin position="12"/>
        <end position="41"/>
    </location>
</feature>
<dbReference type="InterPro" id="IPR007219">
    <property type="entry name" value="XnlR_reg_dom"/>
</dbReference>
<dbReference type="SMART" id="SM00066">
    <property type="entry name" value="GAL4"/>
    <property type="match status" value="1"/>
</dbReference>
<dbReference type="PROSITE" id="PS50048">
    <property type="entry name" value="ZN2_CY6_FUNGAL_2"/>
    <property type="match status" value="1"/>
</dbReference>
<keyword evidence="2" id="KW-0805">Transcription regulation</keyword>
<keyword evidence="9" id="KW-1185">Reference proteome</keyword>
<gene>
    <name evidence="8" type="ORF">N7468_001210</name>
</gene>
<evidence type="ECO:0000256" key="3">
    <source>
        <dbReference type="ARBA" id="ARBA00023125"/>
    </source>
</evidence>
<dbReference type="GO" id="GO:0000981">
    <property type="term" value="F:DNA-binding transcription factor activity, RNA polymerase II-specific"/>
    <property type="evidence" value="ECO:0007669"/>
    <property type="project" value="InterPro"/>
</dbReference>
<dbReference type="PANTHER" id="PTHR47431:SF5">
    <property type="entry name" value="ZN(II)2CYS6 TRANSCRIPTION FACTOR (EUROFUNG)"/>
    <property type="match status" value="1"/>
</dbReference>
<evidence type="ECO:0000259" key="7">
    <source>
        <dbReference type="PROSITE" id="PS50048"/>
    </source>
</evidence>
<evidence type="ECO:0000256" key="1">
    <source>
        <dbReference type="ARBA" id="ARBA00022723"/>
    </source>
</evidence>
<sequence>MPRTDKAPIKAACLACRSSKIRCDGQKPCEPCSNRDRECSYQPSRRGGPRRGARYAEVLKRRSMSNNLLASEDQPMQQDPSPDLPEDLDPALDSLINLLAPYSGIHSLDLSPDALPNTGGAIQLWGQLTPDNDGTFTTTSADEVQPAIIRAYQSEKDILNAYYIFIHPYFPLLPPPLELQTNDEPTIVQISTDPEDPKQSDLPYWPATPLSLALSAILVLVPPNPDIFPITNAGIILRRSWAQMFAQEALSHVERELDLCIPESLSSMMDGQDQLHSKVPRPVNSVLALTALSIYEYCQRGNASRMRARINQAYTTAVDMSLHDLGPNSSEFSEAKRRAWWMIVFMQYLSSSVFSVPPMVFADDPRITTPFPKFGVQFEPWAYLMKAFVILYDSGKMTKKIEQVTTAEPFPNFGSEIKEFDSIVVALMMEVDHALREAFDHLGESPIAHNILRLSRILVYTPEPATEIADAERLIEELCHGVEYIGSTFKSDLIFEGVGSMGREVEAAYLAAFPDRLQLGPI</sequence>
<dbReference type="Pfam" id="PF00172">
    <property type="entry name" value="Zn_clus"/>
    <property type="match status" value="1"/>
</dbReference>
<dbReference type="OrthoDB" id="2123952at2759"/>
<evidence type="ECO:0000256" key="4">
    <source>
        <dbReference type="ARBA" id="ARBA00023163"/>
    </source>
</evidence>
<dbReference type="AlphaFoldDB" id="A0A9W9PHE1"/>
<dbReference type="InterPro" id="IPR036864">
    <property type="entry name" value="Zn2-C6_fun-type_DNA-bd_sf"/>
</dbReference>
<dbReference type="Pfam" id="PF04082">
    <property type="entry name" value="Fungal_trans"/>
    <property type="match status" value="1"/>
</dbReference>
<evidence type="ECO:0000256" key="5">
    <source>
        <dbReference type="ARBA" id="ARBA00023242"/>
    </source>
</evidence>
<keyword evidence="5" id="KW-0539">Nucleus</keyword>
<evidence type="ECO:0000256" key="6">
    <source>
        <dbReference type="SAM" id="MobiDB-lite"/>
    </source>
</evidence>
<dbReference type="GO" id="GO:0003677">
    <property type="term" value="F:DNA binding"/>
    <property type="evidence" value="ECO:0007669"/>
    <property type="project" value="UniProtKB-KW"/>
</dbReference>
<name>A0A9W9PHE1_9EURO</name>
<dbReference type="GeneID" id="83197810"/>
<reference evidence="8" key="1">
    <citation type="submission" date="2022-11" db="EMBL/GenBank/DDBJ databases">
        <authorList>
            <person name="Petersen C."/>
        </authorList>
    </citation>
    <scope>NUCLEOTIDE SEQUENCE</scope>
    <source>
        <strain evidence="8">IBT 19713</strain>
    </source>
</reference>
<keyword evidence="4" id="KW-0804">Transcription</keyword>
<dbReference type="Proteomes" id="UP001150941">
    <property type="component" value="Unassembled WGS sequence"/>
</dbReference>
<dbReference type="PANTHER" id="PTHR47431">
    <property type="entry name" value="ZN(II)2CYS6 TRANSCRIPTION FACTOR (EUROFUNG)-RELATED"/>
    <property type="match status" value="1"/>
</dbReference>